<dbReference type="Proteomes" id="UP001596050">
    <property type="component" value="Unassembled WGS sequence"/>
</dbReference>
<dbReference type="InterPro" id="IPR054462">
    <property type="entry name" value="TraI_M"/>
</dbReference>
<evidence type="ECO:0000313" key="6">
    <source>
        <dbReference type="Proteomes" id="UP001596050"/>
    </source>
</evidence>
<accession>A0ABW0L5A9</accession>
<dbReference type="InterPro" id="IPR040677">
    <property type="entry name" value="LPD7"/>
</dbReference>
<dbReference type="EMBL" id="JBHSMU010000014">
    <property type="protein sequence ID" value="MFC5461008.1"/>
    <property type="molecule type" value="Genomic_DNA"/>
</dbReference>
<dbReference type="InterPro" id="IPR005094">
    <property type="entry name" value="Endonuclease_MobA/VirD2"/>
</dbReference>
<evidence type="ECO:0000256" key="1">
    <source>
        <dbReference type="SAM" id="MobiDB-lite"/>
    </source>
</evidence>
<proteinExistence type="predicted"/>
<evidence type="ECO:0000259" key="3">
    <source>
        <dbReference type="Pfam" id="PF18821"/>
    </source>
</evidence>
<reference evidence="6" key="1">
    <citation type="journal article" date="2019" name="Int. J. Syst. Evol. Microbiol.">
        <title>The Global Catalogue of Microorganisms (GCM) 10K type strain sequencing project: providing services to taxonomists for standard genome sequencing and annotation.</title>
        <authorList>
            <consortium name="The Broad Institute Genomics Platform"/>
            <consortium name="The Broad Institute Genome Sequencing Center for Infectious Disease"/>
            <person name="Wu L."/>
            <person name="Ma J."/>
        </authorList>
    </citation>
    <scope>NUCLEOTIDE SEQUENCE [LARGE SCALE GENOMIC DNA]</scope>
    <source>
        <strain evidence="6">KACC 12649</strain>
    </source>
</reference>
<gene>
    <name evidence="5" type="primary">traI</name>
    <name evidence="5" type="ORF">ACFPN5_14445</name>
</gene>
<protein>
    <submittedName>
        <fullName evidence="5">TraI/MobA(P) family conjugative relaxase</fullName>
    </submittedName>
</protein>
<dbReference type="Pfam" id="PF18821">
    <property type="entry name" value="LPD7"/>
    <property type="match status" value="1"/>
</dbReference>
<evidence type="ECO:0000313" key="5">
    <source>
        <dbReference type="EMBL" id="MFC5461008.1"/>
    </source>
</evidence>
<keyword evidence="6" id="KW-1185">Reference proteome</keyword>
<dbReference type="InterPro" id="IPR049751">
    <property type="entry name" value="TraI/MobA_relaxases"/>
</dbReference>
<dbReference type="RefSeq" id="WP_379784431.1">
    <property type="nucleotide sequence ID" value="NZ_JBHSMU010000014.1"/>
</dbReference>
<dbReference type="NCBIfam" id="NF041893">
    <property type="entry name" value="TraI_MobP_relax"/>
    <property type="match status" value="1"/>
</dbReference>
<evidence type="ECO:0000259" key="2">
    <source>
        <dbReference type="Pfam" id="PF03432"/>
    </source>
</evidence>
<evidence type="ECO:0000259" key="4">
    <source>
        <dbReference type="Pfam" id="PF22863"/>
    </source>
</evidence>
<dbReference type="Pfam" id="PF22863">
    <property type="entry name" value="TraI_middle"/>
    <property type="match status" value="1"/>
</dbReference>
<feature type="domain" description="MobA/VirD2-like nuclease" evidence="2">
    <location>
        <begin position="22"/>
        <end position="154"/>
    </location>
</feature>
<name>A0ABW0L5A9_9BURK</name>
<sequence length="605" mass="66473">MIAKHIAMNAATKSSFARLVRYLTDSQGKAVRTGAIRITNCMNDSADVAALEILNTQAMNTRSRADKTYHLIVSFRHGEQPDVATLSSIEDSLCAALGFAGHQRVSVVHDDTDNLHVHVAINKIHPTRYTILEPFQAYRILARLCDKLEDEYGLQKDNHAPGKTASENRAADMEHHSGVESLLGWVKRECAERMRVTQSWDELHALLLDNGLRLHPAGNGLVITAADRTTVKASSVGREFSRPRLEQRLGPFQAAPSKLKTVRPARGYQKQPLASSVDTTELYSRYRAAQVRAAEGRVRERNQARARKERRIDAAKRTVGLKRAALKLVSIPGPAKKLMYGALSRARSEEIAAIKVLYRRERQAIDQRHWRCQWADWLRHEAAQGDLEALAALRGRDPRSVLTGNSVTGKALPRQPARPTGHDSVTKKGTIIYHVGGSAIRDDGDRLKVSLEADQAAVLSALEMAVARFGGRIAVNGSDGFKEQILVAAVEAGMRVTFADAALEQRRLELTQASTAQQEAMAVRAGPALSCESRCDGEDSVVDIYMAERGKENVDILEVNKQARYTPLPPSVAKNVGTQRVGGQTLGARVGVKAPVPMKAKKRSR</sequence>
<feature type="region of interest" description="Disordered" evidence="1">
    <location>
        <begin position="404"/>
        <end position="425"/>
    </location>
</feature>
<feature type="domain" description="Large polyvalent protein-associated" evidence="3">
    <location>
        <begin position="423"/>
        <end position="509"/>
    </location>
</feature>
<organism evidence="5 6">
    <name type="scientific">Massilia niabensis</name>
    <dbReference type="NCBI Taxonomy" id="544910"/>
    <lineage>
        <taxon>Bacteria</taxon>
        <taxon>Pseudomonadati</taxon>
        <taxon>Pseudomonadota</taxon>
        <taxon>Betaproteobacteria</taxon>
        <taxon>Burkholderiales</taxon>
        <taxon>Oxalobacteraceae</taxon>
        <taxon>Telluria group</taxon>
        <taxon>Massilia</taxon>
    </lineage>
</organism>
<dbReference type="Pfam" id="PF03432">
    <property type="entry name" value="Relaxase"/>
    <property type="match status" value="1"/>
</dbReference>
<feature type="region of interest" description="Disordered" evidence="1">
    <location>
        <begin position="155"/>
        <end position="175"/>
    </location>
</feature>
<comment type="caution">
    <text evidence="5">The sequence shown here is derived from an EMBL/GenBank/DDBJ whole genome shotgun (WGS) entry which is preliminary data.</text>
</comment>
<feature type="domain" description="TraI-like middle" evidence="4">
    <location>
        <begin position="167"/>
        <end position="254"/>
    </location>
</feature>